<feature type="binding site" evidence="6">
    <location>
        <begin position="233"/>
        <end position="238"/>
    </location>
    <ligand>
        <name>NAD(+)</name>
        <dbReference type="ChEBI" id="CHEBI:57540"/>
    </ligand>
</feature>
<organism evidence="9 10">
    <name type="scientific">Pseudoalteromonas nigrifaciens</name>
    <dbReference type="NCBI Taxonomy" id="28109"/>
    <lineage>
        <taxon>Bacteria</taxon>
        <taxon>Pseudomonadati</taxon>
        <taxon>Pseudomonadota</taxon>
        <taxon>Gammaproteobacteria</taxon>
        <taxon>Alteromonadales</taxon>
        <taxon>Pseudoalteromonadaceae</taxon>
        <taxon>Pseudoalteromonas</taxon>
    </lineage>
</organism>
<keyword evidence="6" id="KW-0547">Nucleotide-binding</keyword>
<proteinExistence type="inferred from homology"/>
<evidence type="ECO:0000256" key="7">
    <source>
        <dbReference type="RuleBase" id="RU004417"/>
    </source>
</evidence>
<evidence type="ECO:0000256" key="6">
    <source>
        <dbReference type="PIRSR" id="PIRSR000188-2"/>
    </source>
</evidence>
<dbReference type="EMBL" id="CP011036">
    <property type="protein sequence ID" value="ASM53600.1"/>
    <property type="molecule type" value="Genomic_DNA"/>
</dbReference>
<dbReference type="AlphaFoldDB" id="A0AAC9XX05"/>
<dbReference type="CDD" id="cd01075">
    <property type="entry name" value="NAD_bind_Leu_Phe_Val_DH"/>
    <property type="match status" value="1"/>
</dbReference>
<evidence type="ECO:0000313" key="10">
    <source>
        <dbReference type="Proteomes" id="UP000198329"/>
    </source>
</evidence>
<feature type="active site" description="Proton donor/acceptor" evidence="5">
    <location>
        <position position="136"/>
    </location>
</feature>
<accession>A0AAC9XX05</accession>
<dbReference type="KEGG" id="png:PNIG_a1441"/>
<evidence type="ECO:0000313" key="9">
    <source>
        <dbReference type="EMBL" id="ASM53600.1"/>
    </source>
</evidence>
<evidence type="ECO:0000259" key="8">
    <source>
        <dbReference type="SMART" id="SM00839"/>
    </source>
</evidence>
<evidence type="ECO:0000256" key="4">
    <source>
        <dbReference type="ARBA" id="ARBA00023027"/>
    </source>
</evidence>
<dbReference type="PANTHER" id="PTHR42722:SF1">
    <property type="entry name" value="VALINE DEHYDROGENASE"/>
    <property type="match status" value="1"/>
</dbReference>
<evidence type="ECO:0000256" key="1">
    <source>
        <dbReference type="ARBA" id="ARBA00003868"/>
    </source>
</evidence>
<comment type="function">
    <text evidence="1">Catalyzes the reversible oxidative deamination of glutamate to alpha-ketoglutarate and ammonia.</text>
</comment>
<protein>
    <submittedName>
        <fullName evidence="9">Leucine dehydrogenase</fullName>
    </submittedName>
</protein>
<dbReference type="GO" id="GO:0006520">
    <property type="term" value="P:amino acid metabolic process"/>
    <property type="evidence" value="ECO:0007669"/>
    <property type="project" value="InterPro"/>
</dbReference>
<dbReference type="PIRSF" id="PIRSF000188">
    <property type="entry name" value="Phe_leu_dh"/>
    <property type="match status" value="1"/>
</dbReference>
<dbReference type="Gene3D" id="3.40.50.10860">
    <property type="entry name" value="Leucine Dehydrogenase, chain A, domain 1"/>
    <property type="match status" value="1"/>
</dbReference>
<evidence type="ECO:0000256" key="3">
    <source>
        <dbReference type="ARBA" id="ARBA00023002"/>
    </source>
</evidence>
<keyword evidence="4 6" id="KW-0520">NAD</keyword>
<dbReference type="InterPro" id="IPR046346">
    <property type="entry name" value="Aminoacid_DH-like_N_sf"/>
</dbReference>
<dbReference type="InterPro" id="IPR016211">
    <property type="entry name" value="Glu/Phe/Leu/Val/Trp_DH_bac/arc"/>
</dbReference>
<dbReference type="Pfam" id="PF02812">
    <property type="entry name" value="ELFV_dehydrog_N"/>
    <property type="match status" value="1"/>
</dbReference>
<reference evidence="9 10" key="1">
    <citation type="submission" date="2015-03" db="EMBL/GenBank/DDBJ databases">
        <authorList>
            <person name="Xie B.-B."/>
            <person name="Rong J.-C."/>
            <person name="Qin Q.-L."/>
            <person name="Zhang Y.-Z."/>
        </authorList>
    </citation>
    <scope>NUCLEOTIDE SEQUENCE [LARGE SCALE GENOMIC DNA]</scope>
    <source>
        <strain evidence="9 10">KMM 661</strain>
    </source>
</reference>
<dbReference type="Proteomes" id="UP000198329">
    <property type="component" value="Chromosome I"/>
</dbReference>
<evidence type="ECO:0000256" key="5">
    <source>
        <dbReference type="PIRSR" id="PIRSR000188-1"/>
    </source>
</evidence>
<dbReference type="InterPro" id="IPR006095">
    <property type="entry name" value="Glu/Leu/Phe/Val/Trp_DH"/>
</dbReference>
<dbReference type="Gene3D" id="3.40.50.720">
    <property type="entry name" value="NAD(P)-binding Rossmann-like Domain"/>
    <property type="match status" value="1"/>
</dbReference>
<keyword evidence="3 7" id="KW-0560">Oxidoreductase</keyword>
<dbReference type="SMART" id="SM00839">
    <property type="entry name" value="ELFV_dehydrog"/>
    <property type="match status" value="1"/>
</dbReference>
<evidence type="ECO:0000256" key="2">
    <source>
        <dbReference type="ARBA" id="ARBA00006382"/>
    </source>
</evidence>
<gene>
    <name evidence="9" type="ORF">PNIG_a1441</name>
</gene>
<keyword evidence="10" id="KW-1185">Reference proteome</keyword>
<dbReference type="InterPro" id="IPR006097">
    <property type="entry name" value="Glu/Leu/Phe/Val/Trp_DH_dimer"/>
</dbReference>
<comment type="similarity">
    <text evidence="2 7">Belongs to the Glu/Leu/Phe/Val dehydrogenases family.</text>
</comment>
<dbReference type="PRINTS" id="PR00082">
    <property type="entry name" value="GLFDHDRGNASE"/>
</dbReference>
<dbReference type="SUPFAM" id="SSF51735">
    <property type="entry name" value="NAD(P)-binding Rossmann-fold domains"/>
    <property type="match status" value="1"/>
</dbReference>
<dbReference type="GO" id="GO:0016639">
    <property type="term" value="F:oxidoreductase activity, acting on the CH-NH2 group of donors, NAD or NADP as acceptor"/>
    <property type="evidence" value="ECO:0007669"/>
    <property type="project" value="InterPro"/>
</dbReference>
<dbReference type="Pfam" id="PF00208">
    <property type="entry name" value="ELFV_dehydrog"/>
    <property type="match status" value="1"/>
</dbReference>
<dbReference type="InterPro" id="IPR006096">
    <property type="entry name" value="Glu/Leu/Phe/Val/Trp_DH_C"/>
</dbReference>
<dbReference type="FunFam" id="3.40.50.10860:FF:000010">
    <property type="entry name" value="Leucine dehydrogenase"/>
    <property type="match status" value="1"/>
</dbReference>
<name>A0AAC9XX05_9GAMM</name>
<sequence length="402" mass="43981">MEFLCALTIKAGYLIQCCFALGFILSWYSEALSEVIKSRQFHACIPFRVNYFGVFKVVVFNQVEFDNHEQVVFCTDKESGLKAIIAVHNTNLGPAVGGCRMWDYANDEDAVYDVLRLSKGMTYKNAVARLPFGGGKSVIIGNAKEIKSEQLFRAFGRQLERLNGSYYSAEDVNINCDDVAMMNKETSYVLGLEGKSGNPSPFTAYGTFLGIKAALNHQRGHQNFAGIKVAVQGLGTVAYTLCKHLSEAGAELYVTDINQAAIDRVVNEFGATAVGIDEIYDLDVDVYAPCALGATINDATIPRLKATIIAGCANNQLAQSRHGEIIREKGILYAPDYVINAGGIINVYYETLPEGYSAAASNKHVEGIFDTLTEIFARSEKEQKSTHLIADELAQEILKNGL</sequence>
<dbReference type="InterPro" id="IPR036291">
    <property type="entry name" value="NAD(P)-bd_dom_sf"/>
</dbReference>
<dbReference type="GO" id="GO:0000166">
    <property type="term" value="F:nucleotide binding"/>
    <property type="evidence" value="ECO:0007669"/>
    <property type="project" value="UniProtKB-KW"/>
</dbReference>
<feature type="domain" description="Glutamate/phenylalanine/leucine/valine/L-tryptophan dehydrogenase C-terminal" evidence="8">
    <location>
        <begin position="197"/>
        <end position="401"/>
    </location>
</feature>
<dbReference type="SUPFAM" id="SSF53223">
    <property type="entry name" value="Aminoacid dehydrogenase-like, N-terminal domain"/>
    <property type="match status" value="1"/>
</dbReference>
<dbReference type="PANTHER" id="PTHR42722">
    <property type="entry name" value="LEUCINE DEHYDROGENASE"/>
    <property type="match status" value="1"/>
</dbReference>